<keyword evidence="6" id="KW-1185">Reference proteome</keyword>
<dbReference type="Proteomes" id="UP001201985">
    <property type="component" value="Unassembled WGS sequence"/>
</dbReference>
<dbReference type="SUPFAM" id="SSF52833">
    <property type="entry name" value="Thioredoxin-like"/>
    <property type="match status" value="1"/>
</dbReference>
<evidence type="ECO:0000313" key="6">
    <source>
        <dbReference type="Proteomes" id="UP001201985"/>
    </source>
</evidence>
<evidence type="ECO:0000256" key="2">
    <source>
        <dbReference type="ARBA" id="ARBA00023008"/>
    </source>
</evidence>
<dbReference type="PROSITE" id="PS51352">
    <property type="entry name" value="THIOREDOXIN_2"/>
    <property type="match status" value="1"/>
</dbReference>
<dbReference type="PANTHER" id="PTHR12151:SF25">
    <property type="entry name" value="LINALOOL DEHYDRATASE_ISOMERASE DOMAIN-CONTAINING PROTEIN"/>
    <property type="match status" value="1"/>
</dbReference>
<dbReference type="InterPro" id="IPR036249">
    <property type="entry name" value="Thioredoxin-like_sf"/>
</dbReference>
<feature type="domain" description="Thioredoxin" evidence="4">
    <location>
        <begin position="26"/>
        <end position="210"/>
    </location>
</feature>
<evidence type="ECO:0000256" key="3">
    <source>
        <dbReference type="SAM" id="SignalP"/>
    </source>
</evidence>
<dbReference type="Gene3D" id="3.40.30.10">
    <property type="entry name" value="Glutaredoxin"/>
    <property type="match status" value="1"/>
</dbReference>
<accession>A0ABS9W795</accession>
<dbReference type="PROSITE" id="PS51318">
    <property type="entry name" value="TAT"/>
    <property type="match status" value="1"/>
</dbReference>
<keyword evidence="3" id="KW-0732">Signal</keyword>
<dbReference type="CDD" id="cd02968">
    <property type="entry name" value="SCO"/>
    <property type="match status" value="1"/>
</dbReference>
<comment type="similarity">
    <text evidence="1">Belongs to the SCO1/2 family.</text>
</comment>
<evidence type="ECO:0000256" key="1">
    <source>
        <dbReference type="ARBA" id="ARBA00010996"/>
    </source>
</evidence>
<dbReference type="InterPro" id="IPR003782">
    <property type="entry name" value="SCO1/SenC"/>
</dbReference>
<dbReference type="PANTHER" id="PTHR12151">
    <property type="entry name" value="ELECTRON TRANSPORT PROTIN SCO1/SENC FAMILY MEMBER"/>
    <property type="match status" value="1"/>
</dbReference>
<protein>
    <submittedName>
        <fullName evidence="5">SCO family protein</fullName>
    </submittedName>
</protein>
<dbReference type="EMBL" id="JALBUU010000028">
    <property type="protein sequence ID" value="MCI0755164.1"/>
    <property type="molecule type" value="Genomic_DNA"/>
</dbReference>
<proteinExistence type="inferred from homology"/>
<evidence type="ECO:0000313" key="5">
    <source>
        <dbReference type="EMBL" id="MCI0755164.1"/>
    </source>
</evidence>
<evidence type="ECO:0000259" key="4">
    <source>
        <dbReference type="PROSITE" id="PS51352"/>
    </source>
</evidence>
<sequence length="221" mass="23832">MAFPVSRRAWLASALLLAAPAAAAAAWWLRPAAESELPPGPGEIQLPDGVPLGGPFSLVDQDEQRRTENDFRGRWALLYFGYTFCPDICPTELATMAGALDLLPAGVAAQISPVFVTIDPDRDTPAQLKNYVRLFHPRLAALTGTPSEIGPVLKAFHVFAAKHVVQGASDYLMDHSSFFYLLGPDGRLRTLFRGGLPAAELAAGLRRRIALHTGIQTETSS</sequence>
<comment type="caution">
    <text evidence="5">The sequence shown here is derived from an EMBL/GenBank/DDBJ whole genome shotgun (WGS) entry which is preliminary data.</text>
</comment>
<dbReference type="Pfam" id="PF02630">
    <property type="entry name" value="SCO1-SenC"/>
    <property type="match status" value="1"/>
</dbReference>
<name>A0ABS9W795_9PROT</name>
<feature type="signal peptide" evidence="3">
    <location>
        <begin position="1"/>
        <end position="24"/>
    </location>
</feature>
<feature type="chain" id="PRO_5046034092" evidence="3">
    <location>
        <begin position="25"/>
        <end position="221"/>
    </location>
</feature>
<dbReference type="InterPro" id="IPR006311">
    <property type="entry name" value="TAT_signal"/>
</dbReference>
<keyword evidence="2" id="KW-0186">Copper</keyword>
<reference evidence="5 6" key="1">
    <citation type="submission" date="2022-03" db="EMBL/GenBank/DDBJ databases">
        <title>Complete genome analysis of Roseomonas KG 17.1 : a prolific producer of plant growth promoters.</title>
        <authorList>
            <person name="Saadouli I."/>
            <person name="Najjari A."/>
            <person name="Mosbah A."/>
            <person name="Ouzari H.I."/>
        </authorList>
    </citation>
    <scope>NUCLEOTIDE SEQUENCE [LARGE SCALE GENOMIC DNA]</scope>
    <source>
        <strain evidence="5 6">KG17-1</strain>
    </source>
</reference>
<dbReference type="RefSeq" id="WP_120008689.1">
    <property type="nucleotide sequence ID" value="NZ_JALBUU010000028.1"/>
</dbReference>
<dbReference type="InterPro" id="IPR013766">
    <property type="entry name" value="Thioredoxin_domain"/>
</dbReference>
<organism evidence="5 6">
    <name type="scientific">Teichococcus vastitatis</name>
    <dbReference type="NCBI Taxonomy" id="2307076"/>
    <lineage>
        <taxon>Bacteria</taxon>
        <taxon>Pseudomonadati</taxon>
        <taxon>Pseudomonadota</taxon>
        <taxon>Alphaproteobacteria</taxon>
        <taxon>Acetobacterales</taxon>
        <taxon>Roseomonadaceae</taxon>
        <taxon>Roseomonas</taxon>
    </lineage>
</organism>
<gene>
    <name evidence="5" type="ORF">MON41_15705</name>
</gene>